<reference evidence="3" key="3">
    <citation type="submission" date="2023-05" db="EMBL/GenBank/DDBJ databases">
        <authorList>
            <person name="Smith C.H."/>
        </authorList>
    </citation>
    <scope>NUCLEOTIDE SEQUENCE</scope>
    <source>
        <strain evidence="3">CHS0354</strain>
        <tissue evidence="3">Mantle</tissue>
    </source>
</reference>
<protein>
    <submittedName>
        <fullName evidence="3">Uncharacterized protein</fullName>
    </submittedName>
</protein>
<accession>A0AAE0VKF6</accession>
<proteinExistence type="predicted"/>
<evidence type="ECO:0000256" key="1">
    <source>
        <dbReference type="SAM" id="MobiDB-lite"/>
    </source>
</evidence>
<dbReference type="EMBL" id="JAEAOA010001897">
    <property type="protein sequence ID" value="KAK3581563.1"/>
    <property type="molecule type" value="Genomic_DNA"/>
</dbReference>
<gene>
    <name evidence="3" type="ORF">CHS0354_031910</name>
</gene>
<evidence type="ECO:0000313" key="3">
    <source>
        <dbReference type="EMBL" id="KAK3581563.1"/>
    </source>
</evidence>
<evidence type="ECO:0000313" key="4">
    <source>
        <dbReference type="Proteomes" id="UP001195483"/>
    </source>
</evidence>
<sequence length="169" mass="19418">MRLSYSYLVFILFVGSFAQSRFKGIANNRRKRLGEDLYDTSEQVQNAVSDVNGMEYVYDGGIHKARGGYENYPKEPALNNDANYKKGYKENNVVDGTKEELDQIAQLAKYDKRLANTLNHLHNGDKIEIIELPDNRGKDNENMILKNKQRNQENHENETNSARQCIGKN</sequence>
<feature type="region of interest" description="Disordered" evidence="1">
    <location>
        <begin position="147"/>
        <end position="169"/>
    </location>
</feature>
<reference evidence="3" key="1">
    <citation type="journal article" date="2021" name="Genome Biol. Evol.">
        <title>A High-Quality Reference Genome for a Parasitic Bivalve with Doubly Uniparental Inheritance (Bivalvia: Unionida).</title>
        <authorList>
            <person name="Smith C.H."/>
        </authorList>
    </citation>
    <scope>NUCLEOTIDE SEQUENCE</scope>
    <source>
        <strain evidence="3">CHS0354</strain>
    </source>
</reference>
<evidence type="ECO:0000256" key="2">
    <source>
        <dbReference type="SAM" id="SignalP"/>
    </source>
</evidence>
<reference evidence="3" key="2">
    <citation type="journal article" date="2021" name="Genome Biol. Evol.">
        <title>Developing a high-quality reference genome for a parasitic bivalve with doubly uniparental inheritance (Bivalvia: Unionida).</title>
        <authorList>
            <person name="Smith C.H."/>
        </authorList>
    </citation>
    <scope>NUCLEOTIDE SEQUENCE</scope>
    <source>
        <strain evidence="3">CHS0354</strain>
        <tissue evidence="3">Mantle</tissue>
    </source>
</reference>
<name>A0AAE0VKF6_9BIVA</name>
<feature type="chain" id="PRO_5042033074" evidence="2">
    <location>
        <begin position="19"/>
        <end position="169"/>
    </location>
</feature>
<feature type="signal peptide" evidence="2">
    <location>
        <begin position="1"/>
        <end position="18"/>
    </location>
</feature>
<keyword evidence="4" id="KW-1185">Reference proteome</keyword>
<dbReference type="Proteomes" id="UP001195483">
    <property type="component" value="Unassembled WGS sequence"/>
</dbReference>
<comment type="caution">
    <text evidence="3">The sequence shown here is derived from an EMBL/GenBank/DDBJ whole genome shotgun (WGS) entry which is preliminary data.</text>
</comment>
<keyword evidence="2" id="KW-0732">Signal</keyword>
<organism evidence="3 4">
    <name type="scientific">Potamilus streckersoni</name>
    <dbReference type="NCBI Taxonomy" id="2493646"/>
    <lineage>
        <taxon>Eukaryota</taxon>
        <taxon>Metazoa</taxon>
        <taxon>Spiralia</taxon>
        <taxon>Lophotrochozoa</taxon>
        <taxon>Mollusca</taxon>
        <taxon>Bivalvia</taxon>
        <taxon>Autobranchia</taxon>
        <taxon>Heteroconchia</taxon>
        <taxon>Palaeoheterodonta</taxon>
        <taxon>Unionida</taxon>
        <taxon>Unionoidea</taxon>
        <taxon>Unionidae</taxon>
        <taxon>Ambleminae</taxon>
        <taxon>Lampsilini</taxon>
        <taxon>Potamilus</taxon>
    </lineage>
</organism>
<dbReference type="AlphaFoldDB" id="A0AAE0VKF6"/>